<evidence type="ECO:0000313" key="3">
    <source>
        <dbReference type="EMBL" id="GBN54672.1"/>
    </source>
</evidence>
<dbReference type="EMBL" id="BGPR01134533">
    <property type="protein sequence ID" value="GBN53675.1"/>
    <property type="molecule type" value="Genomic_DNA"/>
</dbReference>
<evidence type="ECO:0000313" key="2">
    <source>
        <dbReference type="EMBL" id="GBN53675.1"/>
    </source>
</evidence>
<sequence length="95" mass="11267">MEKYDCLTFYVNVREVPVHRRLAILDIDLDGLLWHERVEYGNFQLRNTNRHVVFEVLYHSDQKFIDVNLRFCPVVWLEVLGILLYAGQTPAIGFD</sequence>
<gene>
    <name evidence="4" type="ORF">AVEN_182559_1</name>
    <name evidence="2" type="ORF">AVEN_222861_1</name>
    <name evidence="3" type="ORF">AVEN_28670_1</name>
    <name evidence="1" type="ORF">AVEN_31119_1</name>
</gene>
<dbReference type="Proteomes" id="UP000499080">
    <property type="component" value="Unassembled WGS sequence"/>
</dbReference>
<organism evidence="1 5">
    <name type="scientific">Araneus ventricosus</name>
    <name type="common">Orbweaver spider</name>
    <name type="synonym">Epeira ventricosa</name>
    <dbReference type="NCBI Taxonomy" id="182803"/>
    <lineage>
        <taxon>Eukaryota</taxon>
        <taxon>Metazoa</taxon>
        <taxon>Ecdysozoa</taxon>
        <taxon>Arthropoda</taxon>
        <taxon>Chelicerata</taxon>
        <taxon>Arachnida</taxon>
        <taxon>Araneae</taxon>
        <taxon>Araneomorphae</taxon>
        <taxon>Entelegynae</taxon>
        <taxon>Araneoidea</taxon>
        <taxon>Araneidae</taxon>
        <taxon>Araneus</taxon>
    </lineage>
</organism>
<dbReference type="EMBL" id="BGPR01134973">
    <property type="protein sequence ID" value="GBN54686.1"/>
    <property type="molecule type" value="Genomic_DNA"/>
</dbReference>
<evidence type="ECO:0000313" key="1">
    <source>
        <dbReference type="EMBL" id="GBN53633.1"/>
    </source>
</evidence>
<proteinExistence type="predicted"/>
<dbReference type="EMBL" id="BGPR01134516">
    <property type="protein sequence ID" value="GBN53633.1"/>
    <property type="molecule type" value="Genomic_DNA"/>
</dbReference>
<dbReference type="EMBL" id="BGPR01134965">
    <property type="protein sequence ID" value="GBN54672.1"/>
    <property type="molecule type" value="Genomic_DNA"/>
</dbReference>
<dbReference type="AlphaFoldDB" id="A0A4Y2PRZ1"/>
<reference evidence="1 5" key="1">
    <citation type="journal article" date="2019" name="Sci. Rep.">
        <title>Orb-weaving spider Araneus ventricosus genome elucidates the spidroin gene catalogue.</title>
        <authorList>
            <person name="Kono N."/>
            <person name="Nakamura H."/>
            <person name="Ohtoshi R."/>
            <person name="Moran D.A.P."/>
            <person name="Shinohara A."/>
            <person name="Yoshida Y."/>
            <person name="Fujiwara M."/>
            <person name="Mori M."/>
            <person name="Tomita M."/>
            <person name="Arakawa K."/>
        </authorList>
    </citation>
    <scope>NUCLEOTIDE SEQUENCE [LARGE SCALE GENOMIC DNA]</scope>
</reference>
<accession>A0A4Y2PRZ1</accession>
<protein>
    <submittedName>
        <fullName evidence="1">Uncharacterized protein</fullName>
    </submittedName>
</protein>
<name>A0A4Y2PRZ1_ARAVE</name>
<comment type="caution">
    <text evidence="1">The sequence shown here is derived from an EMBL/GenBank/DDBJ whole genome shotgun (WGS) entry which is preliminary data.</text>
</comment>
<keyword evidence="5" id="KW-1185">Reference proteome</keyword>
<evidence type="ECO:0000313" key="4">
    <source>
        <dbReference type="EMBL" id="GBN54686.1"/>
    </source>
</evidence>
<evidence type="ECO:0000313" key="5">
    <source>
        <dbReference type="Proteomes" id="UP000499080"/>
    </source>
</evidence>